<feature type="transmembrane region" description="Helical" evidence="2">
    <location>
        <begin position="259"/>
        <end position="277"/>
    </location>
</feature>
<dbReference type="KEGG" id="nhe:NECHADRAFT_86943"/>
<evidence type="ECO:0000256" key="1">
    <source>
        <dbReference type="SAM" id="MobiDB-lite"/>
    </source>
</evidence>
<gene>
    <name evidence="3" type="ORF">NECHADRAFT_86943</name>
</gene>
<dbReference type="STRING" id="660122.C7ZI49"/>
<dbReference type="VEuPathDB" id="FungiDB:NECHADRAFT_86943"/>
<evidence type="ECO:0000256" key="2">
    <source>
        <dbReference type="SAM" id="Phobius"/>
    </source>
</evidence>
<feature type="transmembrane region" description="Helical" evidence="2">
    <location>
        <begin position="539"/>
        <end position="560"/>
    </location>
</feature>
<keyword evidence="2" id="KW-0812">Transmembrane</keyword>
<feature type="compositionally biased region" description="Basic and acidic residues" evidence="1">
    <location>
        <begin position="1"/>
        <end position="16"/>
    </location>
</feature>
<dbReference type="InParanoid" id="C7ZI49"/>
<proteinExistence type="predicted"/>
<dbReference type="OrthoDB" id="5094237at2759"/>
<dbReference type="AlphaFoldDB" id="C7ZI49"/>
<feature type="transmembrane region" description="Helical" evidence="2">
    <location>
        <begin position="283"/>
        <end position="312"/>
    </location>
</feature>
<feature type="transmembrane region" description="Helical" evidence="2">
    <location>
        <begin position="566"/>
        <end position="586"/>
    </location>
</feature>
<feature type="region of interest" description="Disordered" evidence="1">
    <location>
        <begin position="1"/>
        <end position="31"/>
    </location>
</feature>
<name>C7ZI49_FUSV7</name>
<dbReference type="RefSeq" id="XP_003042094.1">
    <property type="nucleotide sequence ID" value="XM_003042048.1"/>
</dbReference>
<protein>
    <submittedName>
        <fullName evidence="3">Uncharacterized protein</fullName>
    </submittedName>
</protein>
<accession>C7ZI49</accession>
<keyword evidence="2" id="KW-1133">Transmembrane helix</keyword>
<dbReference type="HOGENOM" id="CLU_463141_0_0_1"/>
<evidence type="ECO:0000313" key="4">
    <source>
        <dbReference type="Proteomes" id="UP000005206"/>
    </source>
</evidence>
<evidence type="ECO:0000313" key="3">
    <source>
        <dbReference type="EMBL" id="EEU36381.1"/>
    </source>
</evidence>
<keyword evidence="2" id="KW-0472">Membrane</keyword>
<dbReference type="eggNOG" id="ENOG502T3CM">
    <property type="taxonomic scope" value="Eukaryota"/>
</dbReference>
<keyword evidence="4" id="KW-1185">Reference proteome</keyword>
<feature type="region of interest" description="Disordered" evidence="1">
    <location>
        <begin position="153"/>
        <end position="198"/>
    </location>
</feature>
<sequence length="589" mass="67107">MTSENPDKDSPLEETSKAPWPDQVQGFPAESATLSRLRRRRWMPGFPARRAPRFPFLQRWMRSSLRGPSKDQESQYQAQGLLDAQADESARDFLHFETAPPSVARVFEDIEDRISEFQTQQSKRQTTDKAVEDEALEYTRFLFDEDEKRKQLDMAQDESIGHPAKTARIASTDLDQVITKPSPDSTSQPKSSDPYDPQTSFALQLRELVKEYSERMGHSDDLQQIQDVASEILYSRPSRIKVLSEATSSGSRVKFLSRLRSFCLFYFMICLLIILVVRCPWPVAIFTFLVPLSVFTEVVLSVPMLLGLLLYYDTIIGFLKNKMVFLTWKCVCQDTRIAAVPKSFAQRLVEIRETTLAVSPTSTPPASAALSSFSIPTSSLGYQNNLQAQSNGGFQPFYQQGPVPTRKNAALTDTVPAAISIPVTCRYVLFMVDKDGLCLRTIESQSLSNEQLFDRMQLEYRTLKGPMDNEPPISKHEFYDRFYKRITPEQLRAVHGRFYNDHDAVDRIPQKKGLNDIVANGRPQFWGIIAREKKSGRRMLIYILISSLPGFIFFFLWLFVLDKDSLQDASTLLLISFTLLGILYAAQLL</sequence>
<dbReference type="EMBL" id="GG698929">
    <property type="protein sequence ID" value="EEU36381.1"/>
    <property type="molecule type" value="Genomic_DNA"/>
</dbReference>
<dbReference type="Proteomes" id="UP000005206">
    <property type="component" value="Chromosome 11"/>
</dbReference>
<reference evidence="3 4" key="1">
    <citation type="journal article" date="2009" name="PLoS Genet.">
        <title>The genome of Nectria haematococca: contribution of supernumerary chromosomes to gene expansion.</title>
        <authorList>
            <person name="Coleman J.J."/>
            <person name="Rounsley S.D."/>
            <person name="Rodriguez-Carres M."/>
            <person name="Kuo A."/>
            <person name="Wasmann C.C."/>
            <person name="Grimwood J."/>
            <person name="Schmutz J."/>
            <person name="Taga M."/>
            <person name="White G.J."/>
            <person name="Zhou S."/>
            <person name="Schwartz D.C."/>
            <person name="Freitag M."/>
            <person name="Ma L.J."/>
            <person name="Danchin E.G."/>
            <person name="Henrissat B."/>
            <person name="Coutinho P.M."/>
            <person name="Nelson D.R."/>
            <person name="Straney D."/>
            <person name="Napoli C.A."/>
            <person name="Barker B.M."/>
            <person name="Gribskov M."/>
            <person name="Rep M."/>
            <person name="Kroken S."/>
            <person name="Molnar I."/>
            <person name="Rensing C."/>
            <person name="Kennell J.C."/>
            <person name="Zamora J."/>
            <person name="Farman M.L."/>
            <person name="Selker E.U."/>
            <person name="Salamov A."/>
            <person name="Shapiro H."/>
            <person name="Pangilinan J."/>
            <person name="Lindquist E."/>
            <person name="Lamers C."/>
            <person name="Grigoriev I.V."/>
            <person name="Geiser D.M."/>
            <person name="Covert S.F."/>
            <person name="Temporini E."/>
            <person name="Vanetten H.D."/>
        </authorList>
    </citation>
    <scope>NUCLEOTIDE SEQUENCE [LARGE SCALE GENOMIC DNA]</scope>
    <source>
        <strain evidence="4">ATCC MYA-4622 / CBS 123669 / FGSC 9596 / NRRL 45880 / 77-13-4</strain>
    </source>
</reference>
<organism evidence="3 4">
    <name type="scientific">Fusarium vanettenii (strain ATCC MYA-4622 / CBS 123669 / FGSC 9596 / NRRL 45880 / 77-13-4)</name>
    <name type="common">Fusarium solani subsp. pisi</name>
    <dbReference type="NCBI Taxonomy" id="660122"/>
    <lineage>
        <taxon>Eukaryota</taxon>
        <taxon>Fungi</taxon>
        <taxon>Dikarya</taxon>
        <taxon>Ascomycota</taxon>
        <taxon>Pezizomycotina</taxon>
        <taxon>Sordariomycetes</taxon>
        <taxon>Hypocreomycetidae</taxon>
        <taxon>Hypocreales</taxon>
        <taxon>Nectriaceae</taxon>
        <taxon>Fusarium</taxon>
        <taxon>Fusarium solani species complex</taxon>
        <taxon>Fusarium vanettenii</taxon>
    </lineage>
</organism>
<dbReference type="GeneID" id="9674364"/>
<feature type="compositionally biased region" description="Polar residues" evidence="1">
    <location>
        <begin position="182"/>
        <end position="198"/>
    </location>
</feature>